<dbReference type="PRINTS" id="PR00455">
    <property type="entry name" value="HTHTETR"/>
</dbReference>
<accession>A0A3D8YE94</accession>
<evidence type="ECO:0000259" key="5">
    <source>
        <dbReference type="PROSITE" id="PS50977"/>
    </source>
</evidence>
<dbReference type="Pfam" id="PF16925">
    <property type="entry name" value="TetR_C_13"/>
    <property type="match status" value="1"/>
</dbReference>
<evidence type="ECO:0000256" key="1">
    <source>
        <dbReference type="ARBA" id="ARBA00023015"/>
    </source>
</evidence>
<keyword evidence="2 4" id="KW-0238">DNA-binding</keyword>
<evidence type="ECO:0000256" key="3">
    <source>
        <dbReference type="ARBA" id="ARBA00023163"/>
    </source>
</evidence>
<dbReference type="EMBL" id="QNUL01000008">
    <property type="protein sequence ID" value="REA61196.1"/>
    <property type="molecule type" value="Genomic_DNA"/>
</dbReference>
<dbReference type="Proteomes" id="UP000256373">
    <property type="component" value="Unassembled WGS sequence"/>
</dbReference>
<dbReference type="PANTHER" id="PTHR47506:SF3">
    <property type="entry name" value="HTH-TYPE TRANSCRIPTIONAL REGULATOR LMRA"/>
    <property type="match status" value="1"/>
</dbReference>
<dbReference type="Gene3D" id="1.10.357.10">
    <property type="entry name" value="Tetracycline Repressor, domain 2"/>
    <property type="match status" value="1"/>
</dbReference>
<keyword evidence="1" id="KW-0805">Transcription regulation</keyword>
<comment type="caution">
    <text evidence="6">The sequence shown here is derived from an EMBL/GenBank/DDBJ whole genome shotgun (WGS) entry which is preliminary data.</text>
</comment>
<dbReference type="SUPFAM" id="SSF46689">
    <property type="entry name" value="Homeodomain-like"/>
    <property type="match status" value="1"/>
</dbReference>
<dbReference type="PROSITE" id="PS50977">
    <property type="entry name" value="HTH_TETR_2"/>
    <property type="match status" value="1"/>
</dbReference>
<gene>
    <name evidence="6" type="ORF">DSL64_12105</name>
</gene>
<feature type="DNA-binding region" description="H-T-H motif" evidence="4">
    <location>
        <begin position="28"/>
        <end position="47"/>
    </location>
</feature>
<keyword evidence="3" id="KW-0804">Transcription</keyword>
<sequence length="194" mass="21805">MSKAERTKQFIVEKTAPIFNKKGYAGTSLNDMIEATGLTKGSIYGNFVNKDDVALAAFDFNLKKVDAVIRQEMATVNTYREKLLVYTKVYENFYEFPFPEGGCPVLNTAIEADDTHPELKKKAADAIIYWKEKVVRMIQKGIANNEFAANTDPEQVALTIIATIEGAVMITKLTGKLNYRRAIMKSIDRLIHDL</sequence>
<dbReference type="InterPro" id="IPR011075">
    <property type="entry name" value="TetR_C"/>
</dbReference>
<evidence type="ECO:0000256" key="4">
    <source>
        <dbReference type="PROSITE-ProRule" id="PRU00335"/>
    </source>
</evidence>
<evidence type="ECO:0000313" key="6">
    <source>
        <dbReference type="EMBL" id="REA61196.1"/>
    </source>
</evidence>
<dbReference type="GO" id="GO:0003677">
    <property type="term" value="F:DNA binding"/>
    <property type="evidence" value="ECO:0007669"/>
    <property type="project" value="UniProtKB-UniRule"/>
</dbReference>
<dbReference type="InterPro" id="IPR009057">
    <property type="entry name" value="Homeodomain-like_sf"/>
</dbReference>
<feature type="domain" description="HTH tetR-type" evidence="5">
    <location>
        <begin position="5"/>
        <end position="65"/>
    </location>
</feature>
<dbReference type="PANTHER" id="PTHR47506">
    <property type="entry name" value="TRANSCRIPTIONAL REGULATORY PROTEIN"/>
    <property type="match status" value="1"/>
</dbReference>
<evidence type="ECO:0000313" key="7">
    <source>
        <dbReference type="Proteomes" id="UP000256373"/>
    </source>
</evidence>
<proteinExistence type="predicted"/>
<dbReference type="InterPro" id="IPR001647">
    <property type="entry name" value="HTH_TetR"/>
</dbReference>
<organism evidence="6 7">
    <name type="scientific">Dyadobacter luteus</name>
    <dbReference type="NCBI Taxonomy" id="2259619"/>
    <lineage>
        <taxon>Bacteria</taxon>
        <taxon>Pseudomonadati</taxon>
        <taxon>Bacteroidota</taxon>
        <taxon>Cytophagia</taxon>
        <taxon>Cytophagales</taxon>
        <taxon>Spirosomataceae</taxon>
        <taxon>Dyadobacter</taxon>
    </lineage>
</organism>
<dbReference type="Pfam" id="PF00440">
    <property type="entry name" value="TetR_N"/>
    <property type="match status" value="1"/>
</dbReference>
<name>A0A3D8YE94_9BACT</name>
<dbReference type="AlphaFoldDB" id="A0A3D8YE94"/>
<dbReference type="SUPFAM" id="SSF48498">
    <property type="entry name" value="Tetracyclin repressor-like, C-terminal domain"/>
    <property type="match status" value="1"/>
</dbReference>
<protein>
    <submittedName>
        <fullName evidence="6">TetR/AcrR family transcriptional regulator</fullName>
    </submittedName>
</protein>
<evidence type="ECO:0000256" key="2">
    <source>
        <dbReference type="ARBA" id="ARBA00023125"/>
    </source>
</evidence>
<keyword evidence="7" id="KW-1185">Reference proteome</keyword>
<dbReference type="OrthoDB" id="9798857at2"/>
<dbReference type="InterPro" id="IPR036271">
    <property type="entry name" value="Tet_transcr_reg_TetR-rel_C_sf"/>
</dbReference>
<dbReference type="RefSeq" id="WP_115831168.1">
    <property type="nucleotide sequence ID" value="NZ_QNUL01000008.1"/>
</dbReference>
<reference evidence="6 7" key="1">
    <citation type="submission" date="2018-07" db="EMBL/GenBank/DDBJ databases">
        <title>Dyadobacter roseus sp. nov., isolated from rose rhizosphere soil.</title>
        <authorList>
            <person name="Chen L."/>
        </authorList>
    </citation>
    <scope>NUCLEOTIDE SEQUENCE [LARGE SCALE GENOMIC DNA]</scope>
    <source>
        <strain evidence="6 7">RS19</strain>
    </source>
</reference>